<evidence type="ECO:0000313" key="3">
    <source>
        <dbReference type="Proteomes" id="UP000075655"/>
    </source>
</evidence>
<feature type="coiled-coil region" evidence="1">
    <location>
        <begin position="61"/>
        <end position="88"/>
    </location>
</feature>
<comment type="caution">
    <text evidence="2">The sequence shown here is derived from an EMBL/GenBank/DDBJ whole genome shotgun (WGS) entry which is preliminary data.</text>
</comment>
<evidence type="ECO:0000313" key="2">
    <source>
        <dbReference type="EMBL" id="KXV20697.1"/>
    </source>
</evidence>
<sequence>MSGWAGYALGRMAAETEQNHREVVAHVQSRFEGRTQQNLVDALTAKGYEFLDHIKWQEGIMQERKARIATLEEELAQARSDLEGQKELTRQWQEYGDKSDEGFQVLKAWADKAEGWISQYQALYGPLPPEK</sequence>
<dbReference type="Proteomes" id="UP000075655">
    <property type="component" value="Unassembled WGS sequence"/>
</dbReference>
<name>A0A149S1T9_GLUOY</name>
<evidence type="ECO:0000256" key="1">
    <source>
        <dbReference type="SAM" id="Coils"/>
    </source>
</evidence>
<proteinExistence type="predicted"/>
<dbReference type="PATRIC" id="fig|442.8.peg.241"/>
<accession>A0A149S1T9</accession>
<dbReference type="EMBL" id="LHZG01000129">
    <property type="protein sequence ID" value="KXV20697.1"/>
    <property type="molecule type" value="Genomic_DNA"/>
</dbReference>
<reference evidence="2 3" key="1">
    <citation type="submission" date="2015-06" db="EMBL/GenBank/DDBJ databases">
        <title>Improved classification and identification of acetic acid bacteria using matrix-assisted laser desorption/ionization time-of-flight mass spectrometry; Gluconobacter nephelii and Gluconobacter uchimurae are later heterotypic synonyms of Gluconobacter japonicus and Gluconobacter oxydans, respectively.</title>
        <authorList>
            <person name="Li L."/>
            <person name="Cleenwerck I."/>
            <person name="De Vuyst L."/>
            <person name="Vandamme P."/>
        </authorList>
    </citation>
    <scope>NUCLEOTIDE SEQUENCE [LARGE SCALE GENOMIC DNA]</scope>
    <source>
        <strain evidence="2 3">LMG 1676</strain>
    </source>
</reference>
<dbReference type="AlphaFoldDB" id="A0A149S1T9"/>
<organism evidence="2 3">
    <name type="scientific">Gluconobacter oxydans</name>
    <name type="common">Gluconobacter suboxydans</name>
    <dbReference type="NCBI Taxonomy" id="442"/>
    <lineage>
        <taxon>Bacteria</taxon>
        <taxon>Pseudomonadati</taxon>
        <taxon>Pseudomonadota</taxon>
        <taxon>Alphaproteobacteria</taxon>
        <taxon>Acetobacterales</taxon>
        <taxon>Acetobacteraceae</taxon>
        <taxon>Gluconobacter</taxon>
    </lineage>
</organism>
<gene>
    <name evidence="2" type="ORF">AD934_02930</name>
</gene>
<protein>
    <submittedName>
        <fullName evidence="2">Uncharacterized protein</fullName>
    </submittedName>
</protein>
<keyword evidence="1" id="KW-0175">Coiled coil</keyword>